<evidence type="ECO:0000256" key="5">
    <source>
        <dbReference type="ARBA" id="ARBA00022842"/>
    </source>
</evidence>
<evidence type="ECO:0000256" key="3">
    <source>
        <dbReference type="ARBA" id="ARBA00022553"/>
    </source>
</evidence>
<dbReference type="Pfam" id="PF02879">
    <property type="entry name" value="PGM_PMM_II"/>
    <property type="match status" value="1"/>
</dbReference>
<keyword evidence="3" id="KW-0597">Phosphoprotein</keyword>
<dbReference type="Pfam" id="PF02880">
    <property type="entry name" value="PGM_PMM_III"/>
    <property type="match status" value="1"/>
</dbReference>
<dbReference type="InterPro" id="IPR005843">
    <property type="entry name" value="A-D-PHexomutase_C"/>
</dbReference>
<dbReference type="Gene3D" id="3.40.120.10">
    <property type="entry name" value="Alpha-D-Glucose-1,6-Bisphosphate, subunit A, domain 3"/>
    <property type="match status" value="3"/>
</dbReference>
<dbReference type="InterPro" id="IPR005841">
    <property type="entry name" value="Alpha-D-phosphohexomutase_SF"/>
</dbReference>
<accession>A0A101ELX4</accession>
<dbReference type="InterPro" id="IPR016055">
    <property type="entry name" value="A-D-PHexomutase_a/b/a-I/II/III"/>
</dbReference>
<dbReference type="Gene3D" id="3.30.310.50">
    <property type="entry name" value="Alpha-D-phosphohexomutase, C-terminal domain"/>
    <property type="match status" value="1"/>
</dbReference>
<dbReference type="PRINTS" id="PR00509">
    <property type="entry name" value="PGMPMM"/>
</dbReference>
<evidence type="ECO:0000256" key="1">
    <source>
        <dbReference type="ARBA" id="ARBA00001946"/>
    </source>
</evidence>
<dbReference type="FunFam" id="3.40.120.10:FF:000003">
    <property type="entry name" value="Phosphoglucosamine mutase"/>
    <property type="match status" value="1"/>
</dbReference>
<dbReference type="InterPro" id="IPR005846">
    <property type="entry name" value="A-D-PHexomutase_a/b/a-III"/>
</dbReference>
<keyword evidence="6" id="KW-0413">Isomerase</keyword>
<evidence type="ECO:0000259" key="7">
    <source>
        <dbReference type="Pfam" id="PF00408"/>
    </source>
</evidence>
<reference evidence="12" key="1">
    <citation type="journal article" date="2015" name="MBio">
        <title>Genome-Resolved Metagenomic Analysis Reveals Roles for Candidate Phyla and Other Microbial Community Members in Biogeochemical Transformations in Oil Reservoirs.</title>
        <authorList>
            <person name="Hu P."/>
            <person name="Tom L."/>
            <person name="Singh A."/>
            <person name="Thomas B.C."/>
            <person name="Baker B.J."/>
            <person name="Piceno Y.M."/>
            <person name="Andersen G.L."/>
            <person name="Banfield J.F."/>
        </authorList>
    </citation>
    <scope>NUCLEOTIDE SEQUENCE [LARGE SCALE GENOMIC DNA]</scope>
</reference>
<dbReference type="GO" id="GO:0005975">
    <property type="term" value="P:carbohydrate metabolic process"/>
    <property type="evidence" value="ECO:0007669"/>
    <property type="project" value="InterPro"/>
</dbReference>
<dbReference type="EMBL" id="LGFD01000014">
    <property type="protein sequence ID" value="KUK17806.1"/>
    <property type="molecule type" value="Genomic_DNA"/>
</dbReference>
<feature type="domain" description="Alpha-D-phosphohexomutase alpha/beta/alpha" evidence="9">
    <location>
        <begin position="157"/>
        <end position="257"/>
    </location>
</feature>
<evidence type="ECO:0000259" key="9">
    <source>
        <dbReference type="Pfam" id="PF02879"/>
    </source>
</evidence>
<dbReference type="InterPro" id="IPR005844">
    <property type="entry name" value="A-D-PHexomutase_a/b/a-I"/>
</dbReference>
<dbReference type="PATRIC" id="fig|172049.5.peg.1764"/>
<dbReference type="InterPro" id="IPR005845">
    <property type="entry name" value="A-D-PHexomutase_a/b/a-II"/>
</dbReference>
<evidence type="ECO:0000256" key="4">
    <source>
        <dbReference type="ARBA" id="ARBA00022723"/>
    </source>
</evidence>
<dbReference type="Proteomes" id="UP000053911">
    <property type="component" value="Unassembled WGS sequence"/>
</dbReference>
<feature type="domain" description="Alpha-D-phosphohexomutase alpha/beta/alpha" evidence="8">
    <location>
        <begin position="3"/>
        <end position="139"/>
    </location>
</feature>
<dbReference type="AlphaFoldDB" id="A0A101ELX4"/>
<keyword evidence="4" id="KW-0479">Metal-binding</keyword>
<organism evidence="11 12">
    <name type="scientific">Thermococcus sibiricus</name>
    <dbReference type="NCBI Taxonomy" id="172049"/>
    <lineage>
        <taxon>Archaea</taxon>
        <taxon>Methanobacteriati</taxon>
        <taxon>Methanobacteriota</taxon>
        <taxon>Thermococci</taxon>
        <taxon>Thermococcales</taxon>
        <taxon>Thermococcaceae</taxon>
        <taxon>Thermococcus</taxon>
    </lineage>
</organism>
<dbReference type="GO" id="GO:0008966">
    <property type="term" value="F:phosphoglucosamine mutase activity"/>
    <property type="evidence" value="ECO:0007669"/>
    <property type="project" value="InterPro"/>
</dbReference>
<gene>
    <name evidence="11" type="ORF">XD54_0903</name>
</gene>
<keyword evidence="5" id="KW-0460">Magnesium</keyword>
<dbReference type="InterPro" id="IPR036900">
    <property type="entry name" value="A-D-PHexomutase_C_sf"/>
</dbReference>
<dbReference type="NCBIfam" id="TIGR03990">
    <property type="entry name" value="Arch_GlmM"/>
    <property type="match status" value="1"/>
</dbReference>
<dbReference type="PANTHER" id="PTHR43771">
    <property type="entry name" value="PHOSPHOMANNOMUTASE"/>
    <property type="match status" value="1"/>
</dbReference>
<evidence type="ECO:0000313" key="12">
    <source>
        <dbReference type="Proteomes" id="UP000053911"/>
    </source>
</evidence>
<dbReference type="FunFam" id="3.40.120.10:FF:000001">
    <property type="entry name" value="Phosphoglucosamine mutase"/>
    <property type="match status" value="1"/>
</dbReference>
<dbReference type="Pfam" id="PF00408">
    <property type="entry name" value="PGM_PMM_IV"/>
    <property type="match status" value="1"/>
</dbReference>
<comment type="cofactor">
    <cofactor evidence="1">
        <name>Mg(2+)</name>
        <dbReference type="ChEBI" id="CHEBI:18420"/>
    </cofactor>
</comment>
<dbReference type="Pfam" id="PF02878">
    <property type="entry name" value="PGM_PMM_I"/>
    <property type="match status" value="1"/>
</dbReference>
<evidence type="ECO:0000313" key="11">
    <source>
        <dbReference type="EMBL" id="KUK17806.1"/>
    </source>
</evidence>
<dbReference type="CDD" id="cd03087">
    <property type="entry name" value="PGM_like1"/>
    <property type="match status" value="1"/>
</dbReference>
<evidence type="ECO:0000259" key="8">
    <source>
        <dbReference type="Pfam" id="PF02878"/>
    </source>
</evidence>
<comment type="caution">
    <text evidence="11">The sequence shown here is derived from an EMBL/GenBank/DDBJ whole genome shotgun (WGS) entry which is preliminary data.</text>
</comment>
<evidence type="ECO:0000259" key="10">
    <source>
        <dbReference type="Pfam" id="PF02880"/>
    </source>
</evidence>
<dbReference type="SUPFAM" id="SSF55957">
    <property type="entry name" value="Phosphoglucomutase, C-terminal domain"/>
    <property type="match status" value="1"/>
</dbReference>
<dbReference type="PANTHER" id="PTHR43771:SF1">
    <property type="entry name" value="PHOSPHOMANNOMUTASE"/>
    <property type="match status" value="1"/>
</dbReference>
<proteinExistence type="inferred from homology"/>
<sequence>MGRIFGTFGVRGIANEEITPEFALKIGMAFGTLLKKEQPEKELWVVIGRDTRVSGEMLKNALISGFLSVGINVIDVGVAPTPAIQFACKYFGTDGGAVITASHNPPEYNGIKLLEPNGLGLKKERETIVEEIFFKEEFYKAKWDEIGQLVERDIIRPYIDTIKAKVDVEAIKKRNPFVVMDTSNGAGSLVLPYLLRELGCKVISINAQPDGHFPARNPEPNEENLQDFMKIVKSLKADFGVAQDGDADRSVFIDENGNFIQGDKTFALVVKAMLEENKGGLVVTTIATSHIIDELAKMYGGKVLKTKVGDLVVSRALLEHNGLVGGEENGGVIFPDHVLGRDGAMTVAKIVEIFAKSGKKFSELIDDLPKFYQVKTKKHVEGDRKAIVAKVAEIADKEGLKVDTTDGTKILFEDGWMLVRASGTEPIIRIFSEAKSEKRAKEYLNIGLKLLEEALKL</sequence>
<feature type="domain" description="Alpha-D-phosphohexomutase alpha/beta/alpha" evidence="10">
    <location>
        <begin position="262"/>
        <end position="370"/>
    </location>
</feature>
<dbReference type="SUPFAM" id="SSF53738">
    <property type="entry name" value="Phosphoglucomutase, first 3 domains"/>
    <property type="match status" value="3"/>
</dbReference>
<dbReference type="InterPro" id="IPR024086">
    <property type="entry name" value="GlmM_arc-type"/>
</dbReference>
<protein>
    <submittedName>
        <fullName evidence="11">Phosphoglucomutase</fullName>
    </submittedName>
</protein>
<feature type="domain" description="Alpha-D-phosphohexomutase C-terminal" evidence="7">
    <location>
        <begin position="388"/>
        <end position="443"/>
    </location>
</feature>
<comment type="similarity">
    <text evidence="2">Belongs to the phosphohexose mutase family.</text>
</comment>
<dbReference type="RefSeq" id="WP_283217524.1">
    <property type="nucleotide sequence ID" value="NZ_LGFD01000014.1"/>
</dbReference>
<evidence type="ECO:0000256" key="2">
    <source>
        <dbReference type="ARBA" id="ARBA00010231"/>
    </source>
</evidence>
<evidence type="ECO:0000256" key="6">
    <source>
        <dbReference type="ARBA" id="ARBA00023235"/>
    </source>
</evidence>
<dbReference type="GO" id="GO:0046872">
    <property type="term" value="F:metal ion binding"/>
    <property type="evidence" value="ECO:0007669"/>
    <property type="project" value="UniProtKB-KW"/>
</dbReference>
<name>A0A101ELX4_9EURY</name>